<reference evidence="2 3" key="1">
    <citation type="submission" date="2015-11" db="EMBL/GenBank/DDBJ databases">
        <title>Genomic analysis of 38 Legionella species identifies large and diverse effector repertoires.</title>
        <authorList>
            <person name="Burstein D."/>
            <person name="Amaro F."/>
            <person name="Zusman T."/>
            <person name="Lifshitz Z."/>
            <person name="Cohen O."/>
            <person name="Gilbert J.A."/>
            <person name="Pupko T."/>
            <person name="Shuman H.A."/>
            <person name="Segal G."/>
        </authorList>
    </citation>
    <scope>NUCLEOTIDE SEQUENCE [LARGE SCALE GENOMIC DNA]</scope>
    <source>
        <strain evidence="2 3">ATCC 700990</strain>
    </source>
</reference>
<dbReference type="Pfam" id="PF07739">
    <property type="entry name" value="TipAS"/>
    <property type="match status" value="1"/>
</dbReference>
<protein>
    <submittedName>
        <fullName evidence="2">Mercury resistance transcriptional regulator SkgA</fullName>
    </submittedName>
</protein>
<dbReference type="Proteomes" id="UP000054736">
    <property type="component" value="Unassembled WGS sequence"/>
</dbReference>
<evidence type="ECO:0000259" key="1">
    <source>
        <dbReference type="Pfam" id="PF07739"/>
    </source>
</evidence>
<dbReference type="InterPro" id="IPR036244">
    <property type="entry name" value="TipA-like_antibiotic-bd"/>
</dbReference>
<accession>A0A0W0SMW9</accession>
<gene>
    <name evidence="2" type="ORF">Ldro_2918</name>
</gene>
<dbReference type="Gene3D" id="1.10.490.50">
    <property type="entry name" value="Antibiotic binding domain of TipA-like multidrug resistance regulators"/>
    <property type="match status" value="1"/>
</dbReference>
<dbReference type="EMBL" id="LNXY01000031">
    <property type="protein sequence ID" value="KTC84754.1"/>
    <property type="molecule type" value="Genomic_DNA"/>
</dbReference>
<dbReference type="AlphaFoldDB" id="A0A0W0SMW9"/>
<organism evidence="2 3">
    <name type="scientific">Legionella drozanskii LLAP-1</name>
    <dbReference type="NCBI Taxonomy" id="1212489"/>
    <lineage>
        <taxon>Bacteria</taxon>
        <taxon>Pseudomonadati</taxon>
        <taxon>Pseudomonadota</taxon>
        <taxon>Gammaproteobacteria</taxon>
        <taxon>Legionellales</taxon>
        <taxon>Legionellaceae</taxon>
        <taxon>Legionella</taxon>
    </lineage>
</organism>
<comment type="caution">
    <text evidence="2">The sequence shown here is derived from an EMBL/GenBank/DDBJ whole genome shotgun (WGS) entry which is preliminary data.</text>
</comment>
<dbReference type="SUPFAM" id="SSF89082">
    <property type="entry name" value="Antibiotic binding domain of TipA-like multidrug resistance regulators"/>
    <property type="match status" value="1"/>
</dbReference>
<proteinExistence type="predicted"/>
<feature type="domain" description="TipAS antibiotic-recognition" evidence="1">
    <location>
        <begin position="31"/>
        <end position="133"/>
    </location>
</feature>
<evidence type="ECO:0000313" key="2">
    <source>
        <dbReference type="EMBL" id="KTC84754.1"/>
    </source>
</evidence>
<dbReference type="STRING" id="1212489.Ldro_2918"/>
<name>A0A0W0SMW9_9GAMM</name>
<sequence length="139" mass="16642">MKNEEFYYGFDSEKQKQYEKDMVKKGIVSQEFMNECKEKTKQWNEKDKADFLQEGEEINKAFVVAIQKKLKPSSNEVQTLVRRHYAWIKRSWTPTRESYIGLSQIYQTPEFKKFFEGHHPELLGFIVKAMKIFAETELN</sequence>
<dbReference type="PATRIC" id="fig|1212489.4.peg.3077"/>
<keyword evidence="3" id="KW-1185">Reference proteome</keyword>
<dbReference type="InterPro" id="IPR012925">
    <property type="entry name" value="TipAS_dom"/>
</dbReference>
<evidence type="ECO:0000313" key="3">
    <source>
        <dbReference type="Proteomes" id="UP000054736"/>
    </source>
</evidence>